<evidence type="ECO:0000313" key="1">
    <source>
        <dbReference type="EMBL" id="SVB97724.1"/>
    </source>
</evidence>
<proteinExistence type="predicted"/>
<reference evidence="1" key="1">
    <citation type="submission" date="2018-05" db="EMBL/GenBank/DDBJ databases">
        <authorList>
            <person name="Lanie J.A."/>
            <person name="Ng W.-L."/>
            <person name="Kazmierczak K.M."/>
            <person name="Andrzejewski T.M."/>
            <person name="Davidsen T.M."/>
            <person name="Wayne K.J."/>
            <person name="Tettelin H."/>
            <person name="Glass J.I."/>
            <person name="Rusch D."/>
            <person name="Podicherti R."/>
            <person name="Tsui H.-C.T."/>
            <person name="Winkler M.E."/>
        </authorList>
    </citation>
    <scope>NUCLEOTIDE SEQUENCE</scope>
</reference>
<name>A0A382IDD5_9ZZZZ</name>
<protein>
    <submittedName>
        <fullName evidence="1">Uncharacterized protein</fullName>
    </submittedName>
</protein>
<dbReference type="AlphaFoldDB" id="A0A382IDD5"/>
<organism evidence="1">
    <name type="scientific">marine metagenome</name>
    <dbReference type="NCBI Taxonomy" id="408172"/>
    <lineage>
        <taxon>unclassified sequences</taxon>
        <taxon>metagenomes</taxon>
        <taxon>ecological metagenomes</taxon>
    </lineage>
</organism>
<dbReference type="EMBL" id="UINC01066725">
    <property type="protein sequence ID" value="SVB97724.1"/>
    <property type="molecule type" value="Genomic_DNA"/>
</dbReference>
<gene>
    <name evidence="1" type="ORF">METZ01_LOCUS250578</name>
</gene>
<sequence>VKGLLKTTFAALNVQVPDVSGGLVAQPKELLELLVQLRSEKISRAERLIIYK</sequence>
<accession>A0A382IDD5</accession>
<feature type="non-terminal residue" evidence="1">
    <location>
        <position position="1"/>
    </location>
</feature>